<sequence length="449" mass="50430">MTFMLDWIVPFLIWIVLSFVSHCTEITRPCRAVDTKKSIRVEPDVLGTRKGTGFSTRPSSTNDNSFQENNKNLIKKLAEKSNVAVENQNLKLEVAKLQFELALSKSKNRYLENQQDELLAASSKSAMEARILILEQENLRLIEKESKSRGLIEAKDRLLEVISFLSSDKTTADSIDKVLENNLTVFEDKNTEVLRLLAESKMEISKPVIQASGKPSAPINVSCKSTNETLIDELQHQPTSDSVDDVASPTAASSSFFDTNEETVVEYLIISNLPPSVPCADIVDDFQLMIGSVKHYTTFTDENSQYLGSMAVEFVNPSDARRAYKTYDGMKFEGQNKLWYKAEVVYYVKRQRSYQTEEESVPGHPLAVHQQSLTQDISQPAGAIADEEIQQTATTATHLDEPVDDKNLPEDSMSCEILTRKQKTNQRTNRRKKAKKVRKAAASSAEKET</sequence>
<dbReference type="HOGENOM" id="CLU_610111_0_0_1"/>
<keyword evidence="1 2" id="KW-0694">RNA-binding</keyword>
<dbReference type="GO" id="GO:0005634">
    <property type="term" value="C:nucleus"/>
    <property type="evidence" value="ECO:0000318"/>
    <property type="project" value="GO_Central"/>
</dbReference>
<gene>
    <name evidence="6" type="ORF">DAPPUDRAFT_254376</name>
</gene>
<dbReference type="SUPFAM" id="SSF54928">
    <property type="entry name" value="RNA-binding domain, RBD"/>
    <property type="match status" value="1"/>
</dbReference>
<feature type="compositionally biased region" description="Basic residues" evidence="3">
    <location>
        <begin position="420"/>
        <end position="439"/>
    </location>
</feature>
<dbReference type="Proteomes" id="UP000000305">
    <property type="component" value="Unassembled WGS sequence"/>
</dbReference>
<evidence type="ECO:0000259" key="5">
    <source>
        <dbReference type="PROSITE" id="PS50102"/>
    </source>
</evidence>
<dbReference type="InterPro" id="IPR051229">
    <property type="entry name" value="ALYREF_mRNA_export"/>
</dbReference>
<evidence type="ECO:0000256" key="2">
    <source>
        <dbReference type="PROSITE-ProRule" id="PRU00176"/>
    </source>
</evidence>
<dbReference type="PANTHER" id="PTHR19965">
    <property type="entry name" value="RNA AND EXPORT FACTOR BINDING PROTEIN"/>
    <property type="match status" value="1"/>
</dbReference>
<dbReference type="KEGG" id="dpx:DAPPUDRAFT_254376"/>
<feature type="signal peptide" evidence="4">
    <location>
        <begin position="1"/>
        <end position="18"/>
    </location>
</feature>
<keyword evidence="7" id="KW-1185">Reference proteome</keyword>
<dbReference type="InterPro" id="IPR000504">
    <property type="entry name" value="RRM_dom"/>
</dbReference>
<dbReference type="PANTHER" id="PTHR19965:SF82">
    <property type="entry name" value="THO COMPLEX SUBUNIT 4"/>
    <property type="match status" value="1"/>
</dbReference>
<keyword evidence="4" id="KW-0732">Signal</keyword>
<dbReference type="PhylomeDB" id="E9H711"/>
<feature type="compositionally biased region" description="Low complexity" evidence="3">
    <location>
        <begin position="440"/>
        <end position="449"/>
    </location>
</feature>
<dbReference type="Gene3D" id="3.30.70.330">
    <property type="match status" value="1"/>
</dbReference>
<feature type="compositionally biased region" description="Basic and acidic residues" evidence="3">
    <location>
        <begin position="398"/>
        <end position="409"/>
    </location>
</feature>
<dbReference type="InterPro" id="IPR012677">
    <property type="entry name" value="Nucleotide-bd_a/b_plait_sf"/>
</dbReference>
<accession>E9H711</accession>
<dbReference type="InParanoid" id="E9H711"/>
<name>E9H711_DAPPU</name>
<feature type="chain" id="PRO_5003238092" description="RRM domain-containing protein" evidence="4">
    <location>
        <begin position="19"/>
        <end position="449"/>
    </location>
</feature>
<reference evidence="6 7" key="1">
    <citation type="journal article" date="2011" name="Science">
        <title>The ecoresponsive genome of Daphnia pulex.</title>
        <authorList>
            <person name="Colbourne J.K."/>
            <person name="Pfrender M.E."/>
            <person name="Gilbert D."/>
            <person name="Thomas W.K."/>
            <person name="Tucker A."/>
            <person name="Oakley T.H."/>
            <person name="Tokishita S."/>
            <person name="Aerts A."/>
            <person name="Arnold G.J."/>
            <person name="Basu M.K."/>
            <person name="Bauer D.J."/>
            <person name="Caceres C.E."/>
            <person name="Carmel L."/>
            <person name="Casola C."/>
            <person name="Choi J.H."/>
            <person name="Detter J.C."/>
            <person name="Dong Q."/>
            <person name="Dusheyko S."/>
            <person name="Eads B.D."/>
            <person name="Frohlich T."/>
            <person name="Geiler-Samerotte K.A."/>
            <person name="Gerlach D."/>
            <person name="Hatcher P."/>
            <person name="Jogdeo S."/>
            <person name="Krijgsveld J."/>
            <person name="Kriventseva E.V."/>
            <person name="Kultz D."/>
            <person name="Laforsch C."/>
            <person name="Lindquist E."/>
            <person name="Lopez J."/>
            <person name="Manak J.R."/>
            <person name="Muller J."/>
            <person name="Pangilinan J."/>
            <person name="Patwardhan R.P."/>
            <person name="Pitluck S."/>
            <person name="Pritham E.J."/>
            <person name="Rechtsteiner A."/>
            <person name="Rho M."/>
            <person name="Rogozin I.B."/>
            <person name="Sakarya O."/>
            <person name="Salamov A."/>
            <person name="Schaack S."/>
            <person name="Shapiro H."/>
            <person name="Shiga Y."/>
            <person name="Skalitzky C."/>
            <person name="Smith Z."/>
            <person name="Souvorov A."/>
            <person name="Sung W."/>
            <person name="Tang Z."/>
            <person name="Tsuchiya D."/>
            <person name="Tu H."/>
            <person name="Vos H."/>
            <person name="Wang M."/>
            <person name="Wolf Y.I."/>
            <person name="Yamagata H."/>
            <person name="Yamada T."/>
            <person name="Ye Y."/>
            <person name="Shaw J.R."/>
            <person name="Andrews J."/>
            <person name="Crease T.J."/>
            <person name="Tang H."/>
            <person name="Lucas S.M."/>
            <person name="Robertson H.M."/>
            <person name="Bork P."/>
            <person name="Koonin E.V."/>
            <person name="Zdobnov E.M."/>
            <person name="Grigoriev I.V."/>
            <person name="Lynch M."/>
            <person name="Boore J.L."/>
        </authorList>
    </citation>
    <scope>NUCLEOTIDE SEQUENCE [LARGE SCALE GENOMIC DNA]</scope>
</reference>
<dbReference type="CDD" id="cd00590">
    <property type="entry name" value="RRM_SF"/>
    <property type="match status" value="1"/>
</dbReference>
<feature type="region of interest" description="Disordered" evidence="3">
    <location>
        <begin position="394"/>
        <end position="449"/>
    </location>
</feature>
<evidence type="ECO:0000256" key="4">
    <source>
        <dbReference type="SAM" id="SignalP"/>
    </source>
</evidence>
<evidence type="ECO:0000256" key="1">
    <source>
        <dbReference type="ARBA" id="ARBA00022884"/>
    </source>
</evidence>
<proteinExistence type="predicted"/>
<evidence type="ECO:0000313" key="7">
    <source>
        <dbReference type="Proteomes" id="UP000000305"/>
    </source>
</evidence>
<dbReference type="AlphaFoldDB" id="E9H711"/>
<dbReference type="PROSITE" id="PS50102">
    <property type="entry name" value="RRM"/>
    <property type="match status" value="1"/>
</dbReference>
<evidence type="ECO:0000256" key="3">
    <source>
        <dbReference type="SAM" id="MobiDB-lite"/>
    </source>
</evidence>
<dbReference type="InterPro" id="IPR035979">
    <property type="entry name" value="RBD_domain_sf"/>
</dbReference>
<dbReference type="GO" id="GO:0003729">
    <property type="term" value="F:mRNA binding"/>
    <property type="evidence" value="ECO:0000318"/>
    <property type="project" value="GO_Central"/>
</dbReference>
<dbReference type="Pfam" id="PF00076">
    <property type="entry name" value="RRM_1"/>
    <property type="match status" value="1"/>
</dbReference>
<evidence type="ECO:0000313" key="6">
    <source>
        <dbReference type="EMBL" id="EFX72437.1"/>
    </source>
</evidence>
<protein>
    <recommendedName>
        <fullName evidence="5">RRM domain-containing protein</fullName>
    </recommendedName>
</protein>
<feature type="domain" description="RRM" evidence="5">
    <location>
        <begin position="266"/>
        <end position="335"/>
    </location>
</feature>
<organism evidence="6 7">
    <name type="scientific">Daphnia pulex</name>
    <name type="common">Water flea</name>
    <dbReference type="NCBI Taxonomy" id="6669"/>
    <lineage>
        <taxon>Eukaryota</taxon>
        <taxon>Metazoa</taxon>
        <taxon>Ecdysozoa</taxon>
        <taxon>Arthropoda</taxon>
        <taxon>Crustacea</taxon>
        <taxon>Branchiopoda</taxon>
        <taxon>Diplostraca</taxon>
        <taxon>Cladocera</taxon>
        <taxon>Anomopoda</taxon>
        <taxon>Daphniidae</taxon>
        <taxon>Daphnia</taxon>
    </lineage>
</organism>
<dbReference type="GO" id="GO:0006406">
    <property type="term" value="P:mRNA export from nucleus"/>
    <property type="evidence" value="ECO:0000318"/>
    <property type="project" value="GO_Central"/>
</dbReference>
<dbReference type="EMBL" id="GL732599">
    <property type="protein sequence ID" value="EFX72437.1"/>
    <property type="molecule type" value="Genomic_DNA"/>
</dbReference>